<feature type="region of interest" description="Disordered" evidence="7">
    <location>
        <begin position="1"/>
        <end position="33"/>
    </location>
</feature>
<dbReference type="GO" id="GO:0098796">
    <property type="term" value="C:membrane protein complex"/>
    <property type="evidence" value="ECO:0007669"/>
    <property type="project" value="UniProtKB-ARBA"/>
</dbReference>
<dbReference type="InterPro" id="IPR017911">
    <property type="entry name" value="MacB-like_ATP-bd"/>
</dbReference>
<dbReference type="SMART" id="SM00382">
    <property type="entry name" value="AAA"/>
    <property type="match status" value="1"/>
</dbReference>
<proteinExistence type="inferred from homology"/>
<dbReference type="PROSITE" id="PS00211">
    <property type="entry name" value="ABC_TRANSPORTER_1"/>
    <property type="match status" value="1"/>
</dbReference>
<comment type="similarity">
    <text evidence="6">Belongs to the ABC transporter superfamily. Macrolide exporter (TC 3.A.1.122) family.</text>
</comment>
<accession>A0A1M7ZNF2</accession>
<dbReference type="InterPro" id="IPR003439">
    <property type="entry name" value="ABC_transporter-like_ATP-bd"/>
</dbReference>
<keyword evidence="9" id="KW-0449">Lipoprotein</keyword>
<dbReference type="GO" id="GO:0005886">
    <property type="term" value="C:plasma membrane"/>
    <property type="evidence" value="ECO:0007669"/>
    <property type="project" value="TreeGrafter"/>
</dbReference>
<keyword evidence="2" id="KW-0472">Membrane</keyword>
<protein>
    <submittedName>
        <fullName evidence="9">Lipoprotein-releasing system ATP-binding protein</fullName>
    </submittedName>
</protein>
<dbReference type="Gene3D" id="3.40.50.300">
    <property type="entry name" value="P-loop containing nucleotide triphosphate hydrolases"/>
    <property type="match status" value="1"/>
</dbReference>
<dbReference type="GO" id="GO:0005524">
    <property type="term" value="F:ATP binding"/>
    <property type="evidence" value="ECO:0007669"/>
    <property type="project" value="UniProtKB-KW"/>
</dbReference>
<dbReference type="CDD" id="cd03255">
    <property type="entry name" value="ABC_MJ0796_LolCDE_FtsE"/>
    <property type="match status" value="1"/>
</dbReference>
<dbReference type="GO" id="GO:0044874">
    <property type="term" value="P:lipoprotein localization to outer membrane"/>
    <property type="evidence" value="ECO:0007669"/>
    <property type="project" value="TreeGrafter"/>
</dbReference>
<gene>
    <name evidence="9" type="ORF">SAMN02745172_02841</name>
</gene>
<dbReference type="Proteomes" id="UP000186406">
    <property type="component" value="Unassembled WGS sequence"/>
</dbReference>
<evidence type="ECO:0000256" key="5">
    <source>
        <dbReference type="ARBA" id="ARBA00022967"/>
    </source>
</evidence>
<keyword evidence="1" id="KW-0813">Transport</keyword>
<dbReference type="SUPFAM" id="SSF52540">
    <property type="entry name" value="P-loop containing nucleoside triphosphate hydrolases"/>
    <property type="match status" value="1"/>
</dbReference>
<dbReference type="InterPro" id="IPR017871">
    <property type="entry name" value="ABC_transporter-like_CS"/>
</dbReference>
<dbReference type="GO" id="GO:0022857">
    <property type="term" value="F:transmembrane transporter activity"/>
    <property type="evidence" value="ECO:0007669"/>
    <property type="project" value="TreeGrafter"/>
</dbReference>
<sequence length="258" mass="27845">MSDDANHGSAPAPAAEPRDAATESVGARPNGARREALGLSGVVRRFREGDNQLDVLKGANLSIMPGETVALVAPSGAGKSTLLQIAGLLERPDEGEVRIGGRSCATLHDRERTRIRRDSVGFVYQFHHLLPDFTALENVLIPQRLAGLDRKVAEKRALALLRVMRIDHRATHHPAQMSGGERQRVAIARAVANAPRVLLADEPTGNLDPRTAEQVFDALDALVRASRLAALVATHNMEIAARMSRRITIADGRIVPLD</sequence>
<evidence type="ECO:0000256" key="3">
    <source>
        <dbReference type="ARBA" id="ARBA00022741"/>
    </source>
</evidence>
<reference evidence="9 10" key="1">
    <citation type="submission" date="2016-12" db="EMBL/GenBank/DDBJ databases">
        <authorList>
            <person name="Song W.-J."/>
            <person name="Kurnit D.M."/>
        </authorList>
    </citation>
    <scope>NUCLEOTIDE SEQUENCE [LARGE SCALE GENOMIC DNA]</scope>
    <source>
        <strain evidence="9 10">DSM 19599</strain>
    </source>
</reference>
<dbReference type="PANTHER" id="PTHR24220:SF689">
    <property type="entry name" value="LIPOPROTEIN-RELEASING SYSTEM ATP-BINDING PROTEIN LOLD"/>
    <property type="match status" value="1"/>
</dbReference>
<evidence type="ECO:0000256" key="2">
    <source>
        <dbReference type="ARBA" id="ARBA00022519"/>
    </source>
</evidence>
<evidence type="ECO:0000256" key="6">
    <source>
        <dbReference type="ARBA" id="ARBA00038388"/>
    </source>
</evidence>
<dbReference type="STRING" id="1123029.SAMN02745172_02841"/>
<evidence type="ECO:0000256" key="1">
    <source>
        <dbReference type="ARBA" id="ARBA00022448"/>
    </source>
</evidence>
<dbReference type="PANTHER" id="PTHR24220">
    <property type="entry name" value="IMPORT ATP-BINDING PROTEIN"/>
    <property type="match status" value="1"/>
</dbReference>
<evidence type="ECO:0000313" key="10">
    <source>
        <dbReference type="Proteomes" id="UP000186406"/>
    </source>
</evidence>
<dbReference type="RefSeq" id="WP_084564681.1">
    <property type="nucleotide sequence ID" value="NZ_FRXO01000005.1"/>
</dbReference>
<feature type="domain" description="ABC transporter" evidence="8">
    <location>
        <begin position="37"/>
        <end position="257"/>
    </location>
</feature>
<dbReference type="GO" id="GO:0016887">
    <property type="term" value="F:ATP hydrolysis activity"/>
    <property type="evidence" value="ECO:0007669"/>
    <property type="project" value="InterPro"/>
</dbReference>
<keyword evidence="2" id="KW-0997">Cell inner membrane</keyword>
<evidence type="ECO:0000256" key="4">
    <source>
        <dbReference type="ARBA" id="ARBA00022840"/>
    </source>
</evidence>
<organism evidence="9 10">
    <name type="scientific">Pseudoxanthobacter soli DSM 19599</name>
    <dbReference type="NCBI Taxonomy" id="1123029"/>
    <lineage>
        <taxon>Bacteria</taxon>
        <taxon>Pseudomonadati</taxon>
        <taxon>Pseudomonadota</taxon>
        <taxon>Alphaproteobacteria</taxon>
        <taxon>Hyphomicrobiales</taxon>
        <taxon>Segnochrobactraceae</taxon>
        <taxon>Pseudoxanthobacter</taxon>
    </lineage>
</organism>
<evidence type="ECO:0000259" key="8">
    <source>
        <dbReference type="PROSITE" id="PS50893"/>
    </source>
</evidence>
<dbReference type="InterPro" id="IPR003593">
    <property type="entry name" value="AAA+_ATPase"/>
</dbReference>
<dbReference type="InterPro" id="IPR015854">
    <property type="entry name" value="ABC_transpr_LolD-like"/>
</dbReference>
<keyword evidence="4 9" id="KW-0067">ATP-binding</keyword>
<dbReference type="Pfam" id="PF00005">
    <property type="entry name" value="ABC_tran"/>
    <property type="match status" value="1"/>
</dbReference>
<dbReference type="InterPro" id="IPR027417">
    <property type="entry name" value="P-loop_NTPase"/>
</dbReference>
<keyword evidence="2" id="KW-1003">Cell membrane</keyword>
<keyword evidence="5" id="KW-1278">Translocase</keyword>
<keyword evidence="10" id="KW-1185">Reference proteome</keyword>
<evidence type="ECO:0000313" key="9">
    <source>
        <dbReference type="EMBL" id="SHO66186.1"/>
    </source>
</evidence>
<dbReference type="GO" id="GO:0089705">
    <property type="term" value="P:protein localization to outer membrane"/>
    <property type="evidence" value="ECO:0007669"/>
    <property type="project" value="TreeGrafter"/>
</dbReference>
<dbReference type="PROSITE" id="PS50893">
    <property type="entry name" value="ABC_TRANSPORTER_2"/>
    <property type="match status" value="1"/>
</dbReference>
<keyword evidence="3" id="KW-0547">Nucleotide-binding</keyword>
<dbReference type="OrthoDB" id="9786950at2"/>
<dbReference type="EMBL" id="FRXO01000005">
    <property type="protein sequence ID" value="SHO66186.1"/>
    <property type="molecule type" value="Genomic_DNA"/>
</dbReference>
<name>A0A1M7ZNF2_9HYPH</name>
<dbReference type="AlphaFoldDB" id="A0A1M7ZNF2"/>
<evidence type="ECO:0000256" key="7">
    <source>
        <dbReference type="SAM" id="MobiDB-lite"/>
    </source>
</evidence>
<dbReference type="FunFam" id="3.40.50.300:FF:000032">
    <property type="entry name" value="Export ABC transporter ATP-binding protein"/>
    <property type="match status" value="1"/>
</dbReference>